<dbReference type="CDD" id="cd02230">
    <property type="entry name" value="cupin_HP0902-like"/>
    <property type="match status" value="1"/>
</dbReference>
<organism evidence="2 3">
    <name type="scientific">Clostridium symbiosum</name>
    <name type="common">Bacteroides symbiosus</name>
    <dbReference type="NCBI Taxonomy" id="1512"/>
    <lineage>
        <taxon>Bacteria</taxon>
        <taxon>Bacillati</taxon>
        <taxon>Bacillota</taxon>
        <taxon>Clostridia</taxon>
        <taxon>Lachnospirales</taxon>
        <taxon>Lachnospiraceae</taxon>
        <taxon>Otoolea</taxon>
    </lineage>
</organism>
<proteinExistence type="predicted"/>
<dbReference type="AlphaFoldDB" id="A0AAW5F5N0"/>
<dbReference type="InterPro" id="IPR011051">
    <property type="entry name" value="RmlC_Cupin_sf"/>
</dbReference>
<evidence type="ECO:0000259" key="1">
    <source>
        <dbReference type="Pfam" id="PF07883"/>
    </source>
</evidence>
<protein>
    <submittedName>
        <fullName evidence="2">Cupin domain-containing protein</fullName>
    </submittedName>
</protein>
<comment type="caution">
    <text evidence="2">The sequence shown here is derived from an EMBL/GenBank/DDBJ whole genome shotgun (WGS) entry which is preliminary data.</text>
</comment>
<reference evidence="2" key="1">
    <citation type="journal article" date="2022" name="Cell Host Microbe">
        <title>Colonization of the live biotherapeutic product VE303 and modulation of the microbiota and metabolites in healthy volunteers.</title>
        <authorList>
            <person name="Dsouza M."/>
            <person name="Menon R."/>
            <person name="Crossette E."/>
            <person name="Bhattarai S.K."/>
            <person name="Schneider J."/>
            <person name="Kim Y.G."/>
            <person name="Reddy S."/>
            <person name="Caballero S."/>
            <person name="Felix C."/>
            <person name="Cornacchione L."/>
            <person name="Hendrickson J."/>
            <person name="Watson A.R."/>
            <person name="Minot S.S."/>
            <person name="Greenfield N."/>
            <person name="Schopf L."/>
            <person name="Szabady R."/>
            <person name="Patarroyo J."/>
            <person name="Smith W."/>
            <person name="Harrison P."/>
            <person name="Kuijper E.J."/>
            <person name="Kelly C.P."/>
            <person name="Olle B."/>
            <person name="Bobilev D."/>
            <person name="Silber J.L."/>
            <person name="Bucci V."/>
            <person name="Roberts B."/>
            <person name="Faith J."/>
            <person name="Norman J.M."/>
        </authorList>
    </citation>
    <scope>NUCLEOTIDE SEQUENCE</scope>
    <source>
        <strain evidence="2">VE303-04</strain>
    </source>
</reference>
<dbReference type="Pfam" id="PF07883">
    <property type="entry name" value="Cupin_2"/>
    <property type="match status" value="1"/>
</dbReference>
<dbReference type="SUPFAM" id="SSF51182">
    <property type="entry name" value="RmlC-like cupins"/>
    <property type="match status" value="1"/>
</dbReference>
<dbReference type="PANTHER" id="PTHR37694:SF1">
    <property type="entry name" value="SLR8022 PROTEIN"/>
    <property type="match status" value="1"/>
</dbReference>
<gene>
    <name evidence="2" type="ORF">K5I21_14610</name>
</gene>
<dbReference type="EMBL" id="JAINVB010000001">
    <property type="protein sequence ID" value="MCK0087084.1"/>
    <property type="molecule type" value="Genomic_DNA"/>
</dbReference>
<name>A0AAW5F5N0_CLOSY</name>
<dbReference type="Proteomes" id="UP001203136">
    <property type="component" value="Unassembled WGS sequence"/>
</dbReference>
<evidence type="ECO:0000313" key="2">
    <source>
        <dbReference type="EMBL" id="MCK0087084.1"/>
    </source>
</evidence>
<feature type="domain" description="Cupin type-2" evidence="1">
    <location>
        <begin position="44"/>
        <end position="110"/>
    </location>
</feature>
<dbReference type="InterPro" id="IPR014710">
    <property type="entry name" value="RmlC-like_jellyroll"/>
</dbReference>
<evidence type="ECO:0000313" key="3">
    <source>
        <dbReference type="Proteomes" id="UP001203136"/>
    </source>
</evidence>
<dbReference type="RefSeq" id="WP_003501744.1">
    <property type="nucleotide sequence ID" value="NZ_BAABZD010000002.1"/>
</dbReference>
<dbReference type="PANTHER" id="PTHR37694">
    <property type="entry name" value="SLR8022 PROTEIN"/>
    <property type="match status" value="1"/>
</dbReference>
<accession>A0AAW5F5N0</accession>
<dbReference type="Gene3D" id="2.60.120.10">
    <property type="entry name" value="Jelly Rolls"/>
    <property type="match status" value="1"/>
</dbReference>
<dbReference type="InterPro" id="IPR013096">
    <property type="entry name" value="Cupin_2"/>
</dbReference>
<sequence length="118" mass="12921">MKYPYIKNIAHEEALALSGQVVTQPGQIVSKTLAQNGAVSITLFAFDKDEEISTHDSDGDAMATVLEGTGQFTVDGRIHLLNAGETLVMPAKKPHAVFAKEQFKMLLVVVFPYEKDEK</sequence>